<name>A0A7R9ECR2_9NEOP</name>
<dbReference type="PANTHER" id="PTHR46901:SF2">
    <property type="entry name" value="GH04942P"/>
    <property type="match status" value="1"/>
</dbReference>
<dbReference type="PROSITE" id="PS50024">
    <property type="entry name" value="SEA"/>
    <property type="match status" value="1"/>
</dbReference>
<reference evidence="5" key="1">
    <citation type="submission" date="2020-11" db="EMBL/GenBank/DDBJ databases">
        <authorList>
            <person name="Tran Van P."/>
        </authorList>
    </citation>
    <scope>NUCLEOTIDE SEQUENCE</scope>
</reference>
<keyword evidence="2" id="KW-0812">Transmembrane</keyword>
<dbReference type="PROSITE" id="PS50836">
    <property type="entry name" value="DOMON"/>
    <property type="match status" value="2"/>
</dbReference>
<feature type="domain" description="SEA" evidence="3">
    <location>
        <begin position="381"/>
        <end position="501"/>
    </location>
</feature>
<dbReference type="InterPro" id="IPR000082">
    <property type="entry name" value="SEA_dom"/>
</dbReference>
<feature type="compositionally biased region" description="Basic and acidic residues" evidence="1">
    <location>
        <begin position="712"/>
        <end position="724"/>
    </location>
</feature>
<dbReference type="SMART" id="SM00664">
    <property type="entry name" value="DoH"/>
    <property type="match status" value="2"/>
</dbReference>
<evidence type="ECO:0000313" key="5">
    <source>
        <dbReference type="EMBL" id="CAD7431647.1"/>
    </source>
</evidence>
<feature type="domain" description="DOMON" evidence="4">
    <location>
        <begin position="1"/>
        <end position="136"/>
    </location>
</feature>
<feature type="region of interest" description="Disordered" evidence="1">
    <location>
        <begin position="618"/>
        <end position="727"/>
    </location>
</feature>
<evidence type="ECO:0000259" key="4">
    <source>
        <dbReference type="PROSITE" id="PS50836"/>
    </source>
</evidence>
<dbReference type="Pfam" id="PF03351">
    <property type="entry name" value="DOMON"/>
    <property type="match status" value="2"/>
</dbReference>
<sequence length="750" mass="83243">MRIVMTMSIVNFGGNHFLVINAARNGSYAGWATNGATSFSSAHPYTPIHDFHAMDCTDIIIGSARGTTSRIWDYYTRDRSTPRFDTFWGGKDDLTAAMGFEKDGVTTILFRRKLKATEPTDHSIEKGLMHVIWAQGQEPNKYVHSPKSGLEQDFASVKDFYRQDELKYHGHKDQRGKTTLNFFEETTHMSATSAVDDPSICGGHWRTPQDCTPELGNCEYFAKWEHLYKNDELRFTVQTKNTESWTGIAFSNDTKMSQTDAILGWVDKNGRTFLMDTWIQGYTSPLLDSSQDIYGMAGRKKDGITTLSFLRKRLSSDPKDVSFTEKNCVYFMFPVEGGEFHPVNKKIGKHNRVPSISAERICIKPCRPEEMVVLSTTPAPPRLSYNVEVMLENLGESFQVPSPGSTEYEDLASTVSSGFGSVLKKLPGFYKLSVDQFKDTHGKVIAKMNLIVDKAQFEKGRSLETESVNPVEKALLDTVSTGRVGALTVNPEYLVFEPQELTSSIPVEESPDRGGVLLSTTKLYIVIGCIGALVLIAVIQAVCTIYRTVRNPATHNKEPRANSTPVTPLHPTFTLVLGSLALVLLGGTDTCSDHLIPSSAWKDYSAANTNYAFEAFESEEKPKGPAGGSTNNPTSNGASRAQGVNPHKPLAAMAQHNGYQTPGGPYQDTRSLQRPRGAYQTSGQTERATYSLPRTSAHPGPAGHRNGYYTQDRNRGPPRPHSELQPDFYFMPSQRKYSGEVVRVYVDYNK</sequence>
<dbReference type="EMBL" id="OB795089">
    <property type="protein sequence ID" value="CAD7431647.1"/>
    <property type="molecule type" value="Genomic_DNA"/>
</dbReference>
<feature type="compositionally biased region" description="Polar residues" evidence="1">
    <location>
        <begin position="628"/>
        <end position="639"/>
    </location>
</feature>
<proteinExistence type="predicted"/>
<protein>
    <recommendedName>
        <fullName evidence="6">DOMON domain-containing protein</fullName>
    </recommendedName>
</protein>
<organism evidence="5">
    <name type="scientific">Timema monikensis</name>
    <dbReference type="NCBI Taxonomy" id="170555"/>
    <lineage>
        <taxon>Eukaryota</taxon>
        <taxon>Metazoa</taxon>
        <taxon>Ecdysozoa</taxon>
        <taxon>Arthropoda</taxon>
        <taxon>Hexapoda</taxon>
        <taxon>Insecta</taxon>
        <taxon>Pterygota</taxon>
        <taxon>Neoptera</taxon>
        <taxon>Polyneoptera</taxon>
        <taxon>Phasmatodea</taxon>
        <taxon>Timematodea</taxon>
        <taxon>Timematoidea</taxon>
        <taxon>Timematidae</taxon>
        <taxon>Timema</taxon>
    </lineage>
</organism>
<feature type="transmembrane region" description="Helical" evidence="2">
    <location>
        <begin position="567"/>
        <end position="587"/>
    </location>
</feature>
<dbReference type="InterPro" id="IPR005018">
    <property type="entry name" value="DOMON_domain"/>
</dbReference>
<evidence type="ECO:0000259" key="3">
    <source>
        <dbReference type="PROSITE" id="PS50024"/>
    </source>
</evidence>
<feature type="domain" description="DOMON" evidence="4">
    <location>
        <begin position="218"/>
        <end position="337"/>
    </location>
</feature>
<feature type="transmembrane region" description="Helical" evidence="2">
    <location>
        <begin position="523"/>
        <end position="546"/>
    </location>
</feature>
<dbReference type="PANTHER" id="PTHR46901">
    <property type="entry name" value="GH04942P"/>
    <property type="match status" value="1"/>
</dbReference>
<evidence type="ECO:0000256" key="1">
    <source>
        <dbReference type="SAM" id="MobiDB-lite"/>
    </source>
</evidence>
<dbReference type="AlphaFoldDB" id="A0A7R9ECR2"/>
<dbReference type="InterPro" id="IPR045266">
    <property type="entry name" value="DOH_DOMON"/>
</dbReference>
<evidence type="ECO:0008006" key="6">
    <source>
        <dbReference type="Google" id="ProtNLM"/>
    </source>
</evidence>
<keyword evidence="2" id="KW-0472">Membrane</keyword>
<keyword evidence="2" id="KW-1133">Transmembrane helix</keyword>
<accession>A0A7R9ECR2</accession>
<feature type="compositionally biased region" description="Polar residues" evidence="1">
    <location>
        <begin position="679"/>
        <end position="694"/>
    </location>
</feature>
<dbReference type="CDD" id="cd09631">
    <property type="entry name" value="DOMON_DOH"/>
    <property type="match status" value="2"/>
</dbReference>
<gene>
    <name evidence="5" type="ORF">TMSB3V08_LOCUS8374</name>
</gene>
<evidence type="ECO:0000256" key="2">
    <source>
        <dbReference type="SAM" id="Phobius"/>
    </source>
</evidence>